<name>A0A0C2J5C9_THEKT</name>
<evidence type="ECO:0000313" key="1">
    <source>
        <dbReference type="EMBL" id="KII73019.1"/>
    </source>
</evidence>
<reference evidence="1 2" key="1">
    <citation type="journal article" date="2014" name="Genome Biol. Evol.">
        <title>The genome of the myxosporean Thelohanellus kitauei shows adaptations to nutrient acquisition within its fish host.</title>
        <authorList>
            <person name="Yang Y."/>
            <person name="Xiong J."/>
            <person name="Zhou Z."/>
            <person name="Huo F."/>
            <person name="Miao W."/>
            <person name="Ran C."/>
            <person name="Liu Y."/>
            <person name="Zhang J."/>
            <person name="Feng J."/>
            <person name="Wang M."/>
            <person name="Wang M."/>
            <person name="Wang L."/>
            <person name="Yao B."/>
        </authorList>
    </citation>
    <scope>NUCLEOTIDE SEQUENCE [LARGE SCALE GENOMIC DNA]</scope>
    <source>
        <strain evidence="1">Wuqing</strain>
    </source>
</reference>
<dbReference type="AlphaFoldDB" id="A0A0C2J5C9"/>
<keyword evidence="2" id="KW-1185">Reference proteome</keyword>
<accession>A0A0C2J5C9</accession>
<dbReference type="EMBL" id="JWZT01001032">
    <property type="protein sequence ID" value="KII73019.1"/>
    <property type="molecule type" value="Genomic_DNA"/>
</dbReference>
<sequence>MRYWQLVFLMKLCELKISNRLKPVHIPRFQQPRKPIKPNKPIIPFKPISTLPNEKAMKSVQRNAVPYCRDIGIPFPHGCIDFTKYSPKMKLQGIYLERADISTLLDDKSMKIPLGSMMNQLYVEESTYYLCGLDFITKNTTLTLRFQMNLNNKSANVEFCFRFFKDMYIYEEPENMPTILPAKYYHENVFIKKGRMSSLINIDKYTHIYSTIQKIETICADQADNAVFDAHGNEIETTYHLNRFDVIQTPDGLKFQKKDHRPLTCYVYVTWEDDYLKLQQTTVFQVTDLLELVKSFDRQKIVFNFGPYEKNYKLMIVSKGFTGSFCGSEILNIDEWCLENVDQNLSSPDRSLRDNTYSMPEHDNYFVVLTFTVCDSKSQISPVIRLLLSTTIFDGRFR</sequence>
<comment type="caution">
    <text evidence="1">The sequence shown here is derived from an EMBL/GenBank/DDBJ whole genome shotgun (WGS) entry which is preliminary data.</text>
</comment>
<protein>
    <submittedName>
        <fullName evidence="1">Uncharacterized protein</fullName>
    </submittedName>
</protein>
<dbReference type="Proteomes" id="UP000031668">
    <property type="component" value="Unassembled WGS sequence"/>
</dbReference>
<proteinExistence type="predicted"/>
<evidence type="ECO:0000313" key="2">
    <source>
        <dbReference type="Proteomes" id="UP000031668"/>
    </source>
</evidence>
<organism evidence="1 2">
    <name type="scientific">Thelohanellus kitauei</name>
    <name type="common">Myxosporean</name>
    <dbReference type="NCBI Taxonomy" id="669202"/>
    <lineage>
        <taxon>Eukaryota</taxon>
        <taxon>Metazoa</taxon>
        <taxon>Cnidaria</taxon>
        <taxon>Myxozoa</taxon>
        <taxon>Myxosporea</taxon>
        <taxon>Bivalvulida</taxon>
        <taxon>Platysporina</taxon>
        <taxon>Myxobolidae</taxon>
        <taxon>Thelohanellus</taxon>
    </lineage>
</organism>
<gene>
    <name evidence="1" type="ORF">RF11_13578</name>
</gene>